<feature type="domain" description="Peptidase M14" evidence="1">
    <location>
        <begin position="857"/>
        <end position="973"/>
    </location>
</feature>
<keyword evidence="2" id="KW-0645">Protease</keyword>
<dbReference type="GO" id="GO:0008270">
    <property type="term" value="F:zinc ion binding"/>
    <property type="evidence" value="ECO:0007669"/>
    <property type="project" value="InterPro"/>
</dbReference>
<dbReference type="AlphaFoldDB" id="A0A1I7GGX9"/>
<dbReference type="CDD" id="cd06232">
    <property type="entry name" value="M14-like"/>
    <property type="match status" value="1"/>
</dbReference>
<dbReference type="Gene3D" id="3.40.630.10">
    <property type="entry name" value="Zn peptidases"/>
    <property type="match status" value="1"/>
</dbReference>
<protein>
    <submittedName>
        <fullName evidence="2">Zinc carboxypeptidase</fullName>
    </submittedName>
</protein>
<dbReference type="GO" id="GO:0006508">
    <property type="term" value="P:proteolysis"/>
    <property type="evidence" value="ECO:0007669"/>
    <property type="project" value="InterPro"/>
</dbReference>
<dbReference type="Proteomes" id="UP000183508">
    <property type="component" value="Unassembled WGS sequence"/>
</dbReference>
<sequence length="1204" mass="130254">MSWQTFWTPQGVFSCPSPRPGAWAPTGLNGPIAVPPARPVEESAAMVELAARIGLQALALNEPLFDALFWEAATGAEPPVPPCAYLSADADWLSARLGDAVRPLLKQLDALSPDTGLLYRLPDGRFVITGTTPAGVLVATRYLASDGFGRGITPGDVIPVPFKMARTCSDDSALASGARGTAPMATAHETSPRSLHNVLTTEGALAVPDGLHPVLDVAITLSPDPAVARAGVELAARLAIAAAEVVFPVTHLGGDPRRSSALSIWIASSESTGSGGAVRLEGDELVIEAPSAGLPALAARIGRDWVEDPASPAMDDWRSRFAAITSTHPDVSLRARLAAALHARVRQGGVASIQLPEPLGRPLAWWRRQVEGDAGGIDWREKPLSPLRTFTWSDPGELAELRRLVLDALHGAGSARQGEGASAGEPADGLILEVFTTVPEASFAAWWQGVQAELRSRGQDGGAVRAIYRNAHKAGLHWALTDVLPALSALPGVRRVRLCARRFDPDIPHLDMAHRFLQELYPFDAIVANALNLSRQDVALELADGDAPMWRVVAEDEAGRMLASWSWDGLWESRVYMPEHPELGSVCVPMCGFRLRQGDRVVREARVASDPLRFWDWFQREVLPATAEWTKDARTVPKFLRMTCDVWMDAKDEPLPVGEEVISALEALHEDIYFYALHWFHAYGKRTGDPAWDAPGAILPFVHRAPGAPPSATVRVYPMTMGEGAWVTRTDGGTELVKPLDATALAGARVVAVASEMSETSAGDTAGERRRMRCTLAGVADPAVAAAVAAWVEAAGLGPADAEAPGPVPEEGAAAQADRTAPADGGWVADREALAHHTVPADGGTPTVLGPEAVDAWVARHRGGFPGAVRAYDRSFQGRPIWVLEAFERCGLVTSPVKHRLYKPTLFINARHHANEVSSTNAVLQLAEALRADPAWLARVNVVMVPLENADGAALHQQMASEHPRWKHHAARYNACGVEFAYDHFRPDAPFGESRVYARVWRRWCPDILVDDHGVPSHEWIQPFSGYGSPPRFPVSYWLPIAKMYTIWYEGVEASPAWRAAYGALREAVTAALASDPAVSAANAAYLETFRRWGHAFEPDRFPVQLTNGSLTYVRHTRPSTRSHLAVERFGEAVTAEIITEVDDETVHGEALALCQHAHHVVHRALLDWLASRPVWVTVVAEAADEGCARVRIVRQRPVEVGTR</sequence>
<dbReference type="InterPro" id="IPR000834">
    <property type="entry name" value="Peptidase_M14"/>
</dbReference>
<dbReference type="OrthoDB" id="7956186at2"/>
<dbReference type="SUPFAM" id="SSF53187">
    <property type="entry name" value="Zn-dependent exopeptidases"/>
    <property type="match status" value="1"/>
</dbReference>
<dbReference type="GO" id="GO:0004181">
    <property type="term" value="F:metallocarboxypeptidase activity"/>
    <property type="evidence" value="ECO:0007669"/>
    <property type="project" value="InterPro"/>
</dbReference>
<keyword evidence="3" id="KW-1185">Reference proteome</keyword>
<gene>
    <name evidence="2" type="ORF">SAMN05421543_102191</name>
</gene>
<keyword evidence="2" id="KW-0121">Carboxypeptidase</keyword>
<name>A0A1I7GGX9_9BACL</name>
<dbReference type="STRING" id="392015.SAMN05421543_102191"/>
<evidence type="ECO:0000313" key="3">
    <source>
        <dbReference type="Proteomes" id="UP000183508"/>
    </source>
</evidence>
<proteinExistence type="predicted"/>
<dbReference type="Pfam" id="PF00246">
    <property type="entry name" value="Peptidase_M14"/>
    <property type="match status" value="1"/>
</dbReference>
<keyword evidence="2" id="KW-0378">Hydrolase</keyword>
<organism evidence="2 3">
    <name type="scientific">Alicyclobacillus macrosporangiidus</name>
    <dbReference type="NCBI Taxonomy" id="392015"/>
    <lineage>
        <taxon>Bacteria</taxon>
        <taxon>Bacillati</taxon>
        <taxon>Bacillota</taxon>
        <taxon>Bacilli</taxon>
        <taxon>Bacillales</taxon>
        <taxon>Alicyclobacillaceae</taxon>
        <taxon>Alicyclobacillus</taxon>
    </lineage>
</organism>
<dbReference type="RefSeq" id="WP_074949583.1">
    <property type="nucleotide sequence ID" value="NZ_FPBV01000002.1"/>
</dbReference>
<dbReference type="EMBL" id="FPBV01000002">
    <property type="protein sequence ID" value="SFU47536.1"/>
    <property type="molecule type" value="Genomic_DNA"/>
</dbReference>
<reference evidence="3" key="1">
    <citation type="submission" date="2016-10" db="EMBL/GenBank/DDBJ databases">
        <authorList>
            <person name="Varghese N."/>
        </authorList>
    </citation>
    <scope>NUCLEOTIDE SEQUENCE [LARGE SCALE GENOMIC DNA]</scope>
    <source>
        <strain evidence="3">DSM 17980</strain>
    </source>
</reference>
<accession>A0A1I7GGX9</accession>
<evidence type="ECO:0000259" key="1">
    <source>
        <dbReference type="Pfam" id="PF00246"/>
    </source>
</evidence>
<evidence type="ECO:0000313" key="2">
    <source>
        <dbReference type="EMBL" id="SFU47536.1"/>
    </source>
</evidence>